<dbReference type="CDD" id="cd24032">
    <property type="entry name" value="ASKHA_NBD_TsaB"/>
    <property type="match status" value="1"/>
</dbReference>
<comment type="caution">
    <text evidence="2">The sequence shown here is derived from an EMBL/GenBank/DDBJ whole genome shotgun (WGS) entry which is preliminary data.</text>
</comment>
<dbReference type="GO" id="GO:0005829">
    <property type="term" value="C:cytosol"/>
    <property type="evidence" value="ECO:0007669"/>
    <property type="project" value="TreeGrafter"/>
</dbReference>
<dbReference type="AlphaFoldDB" id="A0A841R060"/>
<accession>A0A841R060</accession>
<dbReference type="SUPFAM" id="SSF53067">
    <property type="entry name" value="Actin-like ATPase domain"/>
    <property type="match status" value="2"/>
</dbReference>
<feature type="domain" description="Gcp-like" evidence="1">
    <location>
        <begin position="31"/>
        <end position="173"/>
    </location>
</feature>
<dbReference type="InterPro" id="IPR043129">
    <property type="entry name" value="ATPase_NBD"/>
</dbReference>
<dbReference type="InterPro" id="IPR000905">
    <property type="entry name" value="Gcp-like_dom"/>
</dbReference>
<dbReference type="EMBL" id="JACHHI010000001">
    <property type="protein sequence ID" value="MBB6477305.1"/>
    <property type="molecule type" value="Genomic_DNA"/>
</dbReference>
<reference evidence="2 3" key="1">
    <citation type="submission" date="2020-08" db="EMBL/GenBank/DDBJ databases">
        <title>Genomic Encyclopedia of Type Strains, Phase IV (KMG-IV): sequencing the most valuable type-strain genomes for metagenomic binning, comparative biology and taxonomic classification.</title>
        <authorList>
            <person name="Goeker M."/>
        </authorList>
    </citation>
    <scope>NUCLEOTIDE SEQUENCE [LARGE SCALE GENOMIC DNA]</scope>
    <source>
        <strain evidence="2 3">DSM 21255</strain>
    </source>
</reference>
<gene>
    <name evidence="2" type="ORF">HNR45_000327</name>
</gene>
<dbReference type="Gene3D" id="3.30.420.40">
    <property type="match status" value="2"/>
</dbReference>
<sequence length="231" mass="24898">MWLALDTSGATSNVAVGTAEKAVAELSVRRKRTHSEQIVPHIEAVLRLAGLDRVDLTGIAVTSGPGSFTGLRIGLATAKAMAFALQIPLVGVNTMHALMYNYKNAAGPLLSLLDAQKGNVYYSLGRWTDGRLELAIDSRIAPLNEVIAAVKDQTEDVICLGEAAELFAAELKAAGLRLAPPYQQAVRAAALLDCASAEWAQRGSDDVFTLVPQYLRKSEAEVLWEKRRKIK</sequence>
<dbReference type="PANTHER" id="PTHR11735">
    <property type="entry name" value="TRNA N6-ADENOSINE THREONYLCARBAMOYLTRANSFERASE"/>
    <property type="match status" value="1"/>
</dbReference>
<evidence type="ECO:0000259" key="1">
    <source>
        <dbReference type="Pfam" id="PF00814"/>
    </source>
</evidence>
<dbReference type="GO" id="GO:0002949">
    <property type="term" value="P:tRNA threonylcarbamoyladenosine modification"/>
    <property type="evidence" value="ECO:0007669"/>
    <property type="project" value="InterPro"/>
</dbReference>
<dbReference type="PANTHER" id="PTHR11735:SF11">
    <property type="entry name" value="TRNA THREONYLCARBAMOYLADENOSINE BIOSYNTHESIS PROTEIN TSAB"/>
    <property type="match status" value="1"/>
</dbReference>
<keyword evidence="3" id="KW-1185">Reference proteome</keyword>
<dbReference type="NCBIfam" id="TIGR03725">
    <property type="entry name" value="T6A_YeaZ"/>
    <property type="match status" value="1"/>
</dbReference>
<evidence type="ECO:0000313" key="2">
    <source>
        <dbReference type="EMBL" id="MBB6477305.1"/>
    </source>
</evidence>
<dbReference type="Pfam" id="PF00814">
    <property type="entry name" value="TsaD"/>
    <property type="match status" value="1"/>
</dbReference>
<evidence type="ECO:0000313" key="3">
    <source>
        <dbReference type="Proteomes" id="UP000591941"/>
    </source>
</evidence>
<dbReference type="InterPro" id="IPR022496">
    <property type="entry name" value="T6A_TsaB"/>
</dbReference>
<proteinExistence type="predicted"/>
<name>A0A841R060_9FIRM</name>
<dbReference type="RefSeq" id="WP_159821797.1">
    <property type="nucleotide sequence ID" value="NZ_CABWNB010000001.1"/>
</dbReference>
<protein>
    <submittedName>
        <fullName evidence="2">tRNA threonylcarbamoyladenosine biosynthesis protein TsaB</fullName>
    </submittedName>
</protein>
<dbReference type="OrthoDB" id="9784166at2"/>
<organism evidence="2 3">
    <name type="scientific">Negativicoccus succinicivorans</name>
    <dbReference type="NCBI Taxonomy" id="620903"/>
    <lineage>
        <taxon>Bacteria</taxon>
        <taxon>Bacillati</taxon>
        <taxon>Bacillota</taxon>
        <taxon>Negativicutes</taxon>
        <taxon>Veillonellales</taxon>
        <taxon>Veillonellaceae</taxon>
        <taxon>Negativicoccus</taxon>
    </lineage>
</organism>
<dbReference type="Proteomes" id="UP000591941">
    <property type="component" value="Unassembled WGS sequence"/>
</dbReference>
<dbReference type="GeneID" id="93485617"/>